<feature type="compositionally biased region" description="Polar residues" evidence="1">
    <location>
        <begin position="309"/>
        <end position="322"/>
    </location>
</feature>
<organism evidence="2 3">
    <name type="scientific">Dactylonectria estremocensis</name>
    <dbReference type="NCBI Taxonomy" id="1079267"/>
    <lineage>
        <taxon>Eukaryota</taxon>
        <taxon>Fungi</taxon>
        <taxon>Dikarya</taxon>
        <taxon>Ascomycota</taxon>
        <taxon>Pezizomycotina</taxon>
        <taxon>Sordariomycetes</taxon>
        <taxon>Hypocreomycetidae</taxon>
        <taxon>Hypocreales</taxon>
        <taxon>Nectriaceae</taxon>
        <taxon>Dactylonectria</taxon>
    </lineage>
</organism>
<evidence type="ECO:0000313" key="3">
    <source>
        <dbReference type="Proteomes" id="UP000717696"/>
    </source>
</evidence>
<protein>
    <submittedName>
        <fullName evidence="2">Uncharacterized protein</fullName>
    </submittedName>
</protein>
<evidence type="ECO:0000256" key="1">
    <source>
        <dbReference type="SAM" id="MobiDB-lite"/>
    </source>
</evidence>
<accession>A0A9P9F1P2</accession>
<name>A0A9P9F1P2_9HYPO</name>
<proteinExistence type="predicted"/>
<gene>
    <name evidence="2" type="ORF">B0J13DRAFT_523237</name>
</gene>
<dbReference type="AlphaFoldDB" id="A0A9P9F1P2"/>
<dbReference type="Proteomes" id="UP000717696">
    <property type="component" value="Unassembled WGS sequence"/>
</dbReference>
<reference evidence="2" key="1">
    <citation type="journal article" date="2021" name="Nat. Commun.">
        <title>Genetic determinants of endophytism in the Arabidopsis root mycobiome.</title>
        <authorList>
            <person name="Mesny F."/>
            <person name="Miyauchi S."/>
            <person name="Thiergart T."/>
            <person name="Pickel B."/>
            <person name="Atanasova L."/>
            <person name="Karlsson M."/>
            <person name="Huettel B."/>
            <person name="Barry K.W."/>
            <person name="Haridas S."/>
            <person name="Chen C."/>
            <person name="Bauer D."/>
            <person name="Andreopoulos W."/>
            <person name="Pangilinan J."/>
            <person name="LaButti K."/>
            <person name="Riley R."/>
            <person name="Lipzen A."/>
            <person name="Clum A."/>
            <person name="Drula E."/>
            <person name="Henrissat B."/>
            <person name="Kohler A."/>
            <person name="Grigoriev I.V."/>
            <person name="Martin F.M."/>
            <person name="Hacquard S."/>
        </authorList>
    </citation>
    <scope>NUCLEOTIDE SEQUENCE</scope>
    <source>
        <strain evidence="2">MPI-CAGE-AT-0021</strain>
    </source>
</reference>
<keyword evidence="3" id="KW-1185">Reference proteome</keyword>
<dbReference type="EMBL" id="JAGMUU010000006">
    <property type="protein sequence ID" value="KAH7150164.1"/>
    <property type="molecule type" value="Genomic_DNA"/>
</dbReference>
<feature type="region of interest" description="Disordered" evidence="1">
    <location>
        <begin position="227"/>
        <end position="331"/>
    </location>
</feature>
<sequence length="331" mass="37398">MCLTLVTHQTECDTRRPVIIDIDSRHAYYHPLEDPAPCHHQKEASGTSNCPVHGSCCVLKQWNVCNFVGSEPGCAGPTIFHRVISSEHQAELAFEECLFLSENSWPFRDRKDRYSILRRQFFDAAAQVAMCSLTANLMGEQAPEHMTYQKLYYEIDSIGGNGMPISTISCSDKISVANICTTPSRWTDKYKGGIISERRGRHIHLRDEELVPEEDRSDFQEVVWGETGGSSLRIQSPPMSPRQLVPARYPTPESSQSSDQVLTSAQDELKTMIIDDSPTRGSPTPPKRKRDSEDWSEETTEPPKRQRTLSRSGFHPSTTSYIPSYWGLSRN</sequence>
<feature type="compositionally biased region" description="Polar residues" evidence="1">
    <location>
        <begin position="252"/>
        <end position="266"/>
    </location>
</feature>
<dbReference type="OrthoDB" id="5076406at2759"/>
<comment type="caution">
    <text evidence="2">The sequence shown here is derived from an EMBL/GenBank/DDBJ whole genome shotgun (WGS) entry which is preliminary data.</text>
</comment>
<evidence type="ECO:0000313" key="2">
    <source>
        <dbReference type="EMBL" id="KAH7150164.1"/>
    </source>
</evidence>